<comment type="caution">
    <text evidence="2">The sequence shown here is derived from an EMBL/GenBank/DDBJ whole genome shotgun (WGS) entry which is preliminary data.</text>
</comment>
<evidence type="ECO:0000256" key="1">
    <source>
        <dbReference type="SAM" id="MobiDB-lite"/>
    </source>
</evidence>
<dbReference type="RefSeq" id="WP_147163968.1">
    <property type="nucleotide sequence ID" value="NZ_BJZO01000054.1"/>
</dbReference>
<keyword evidence="3" id="KW-1185">Reference proteome</keyword>
<dbReference type="Pfam" id="PF05136">
    <property type="entry name" value="Phage_portal_2"/>
    <property type="match status" value="1"/>
</dbReference>
<dbReference type="GO" id="GO:0019068">
    <property type="term" value="P:virion assembly"/>
    <property type="evidence" value="ECO:0007669"/>
    <property type="project" value="InterPro"/>
</dbReference>
<reference evidence="2 3" key="1">
    <citation type="submission" date="2019-07" db="EMBL/GenBank/DDBJ databases">
        <title>Whole genome shotgun sequence of Rhodospirillum oryzae NBRC 107573.</title>
        <authorList>
            <person name="Hosoyama A."/>
            <person name="Uohara A."/>
            <person name="Ohji S."/>
            <person name="Ichikawa N."/>
        </authorList>
    </citation>
    <scope>NUCLEOTIDE SEQUENCE [LARGE SCALE GENOMIC DNA]</scope>
    <source>
        <strain evidence="2 3">NBRC 107573</strain>
    </source>
</reference>
<sequence length="464" mass="50714">MSVLSRLLRPRGRRALDAAGGGWRWAGHPVLGTTIPAPSSLVRHRAAYQARNDAHVVRAVHALVSNIVGTGLWPRSRHPDEAIRTRLAEAFAAWSERADAAGRLDWPALQTLLVRSMIESGEAFVRRVTGPDGRLRLQVLHPDQVDPSLSRDLDNGHRIRAGIELDPWGAPVAYHVLPQRPGDLAPLTWEPVRVPADSMIHLFEVLEPGQVRGLSWLAPVMLRLHELAQYEDAQLVRQKVAALFVGFLKDPQGDGAGFTGAQTGGLLETGLEPGTLKVLPPGYDVAFSTPAEIGENDTFIRGQLRAIAAGLGVTYEQLTGDLSGVNYSSIRAGLIEFRRRVDSLRWTLLVPRLCRPVWRWWLEDEVLAGTVPLAAYGQNPAPWLAADWHAPGWDWVDPVKDTQAEIMAVEAGFKARSQVIAERGEDPVRVDTLRRQDAERGSGLEAAPRPAAPAPGPSEEAPDA</sequence>
<evidence type="ECO:0000313" key="3">
    <source>
        <dbReference type="Proteomes" id="UP000321567"/>
    </source>
</evidence>
<dbReference type="InterPro" id="IPR006429">
    <property type="entry name" value="Phage_lambda_portal"/>
</dbReference>
<protein>
    <submittedName>
        <fullName evidence="2">Phage portal protein</fullName>
    </submittedName>
</protein>
<accession>A0A512H917</accession>
<gene>
    <name evidence="2" type="ORF">ROR02_20800</name>
</gene>
<dbReference type="EMBL" id="BJZO01000054">
    <property type="protein sequence ID" value="GEO81949.1"/>
    <property type="molecule type" value="Genomic_DNA"/>
</dbReference>
<evidence type="ECO:0000313" key="2">
    <source>
        <dbReference type="EMBL" id="GEO81949.1"/>
    </source>
</evidence>
<dbReference type="AlphaFoldDB" id="A0A512H917"/>
<feature type="compositionally biased region" description="Basic and acidic residues" evidence="1">
    <location>
        <begin position="426"/>
        <end position="442"/>
    </location>
</feature>
<dbReference type="Proteomes" id="UP000321567">
    <property type="component" value="Unassembled WGS sequence"/>
</dbReference>
<dbReference type="GO" id="GO:0005198">
    <property type="term" value="F:structural molecule activity"/>
    <property type="evidence" value="ECO:0007669"/>
    <property type="project" value="InterPro"/>
</dbReference>
<organism evidence="2 3">
    <name type="scientific">Pararhodospirillum oryzae</name>
    <dbReference type="NCBI Taxonomy" id="478448"/>
    <lineage>
        <taxon>Bacteria</taxon>
        <taxon>Pseudomonadati</taxon>
        <taxon>Pseudomonadota</taxon>
        <taxon>Alphaproteobacteria</taxon>
        <taxon>Rhodospirillales</taxon>
        <taxon>Rhodospirillaceae</taxon>
        <taxon>Pararhodospirillum</taxon>
    </lineage>
</organism>
<dbReference type="OrthoDB" id="9770450at2"/>
<feature type="region of interest" description="Disordered" evidence="1">
    <location>
        <begin position="426"/>
        <end position="464"/>
    </location>
</feature>
<proteinExistence type="predicted"/>
<dbReference type="NCBIfam" id="TIGR01539">
    <property type="entry name" value="portal_lambda"/>
    <property type="match status" value="1"/>
</dbReference>
<name>A0A512H917_9PROT</name>